<evidence type="ECO:0000259" key="7">
    <source>
        <dbReference type="SMART" id="SM00887"/>
    </source>
</evidence>
<keyword evidence="6" id="KW-0732">Signal</keyword>
<proteinExistence type="predicted"/>
<dbReference type="InterPro" id="IPR019020">
    <property type="entry name" value="Cyt-c552/DMSO_Rdtase_haem-bd"/>
</dbReference>
<feature type="domain" description="Cytochrome c-552/DMSO reductase-like haem-binding" evidence="7">
    <location>
        <begin position="42"/>
        <end position="275"/>
    </location>
</feature>
<evidence type="ECO:0000313" key="10">
    <source>
        <dbReference type="Proteomes" id="UP001223336"/>
    </source>
</evidence>
<keyword evidence="5" id="KW-0408">Iron</keyword>
<keyword evidence="2" id="KW-0349">Heme</keyword>
<keyword evidence="4" id="KW-0249">Electron transport</keyword>
<evidence type="ECO:0000313" key="8">
    <source>
        <dbReference type="EMBL" id="MDQ5769820.1"/>
    </source>
</evidence>
<organism evidence="9">
    <name type="scientific">Thiothrix subterranea</name>
    <dbReference type="NCBI Taxonomy" id="2735563"/>
    <lineage>
        <taxon>Bacteria</taxon>
        <taxon>Pseudomonadati</taxon>
        <taxon>Pseudomonadota</taxon>
        <taxon>Gammaproteobacteria</taxon>
        <taxon>Thiotrichales</taxon>
        <taxon>Thiotrichaceae</taxon>
        <taxon>Thiothrix</taxon>
    </lineage>
</organism>
<feature type="signal peptide" evidence="6">
    <location>
        <begin position="1"/>
        <end position="20"/>
    </location>
</feature>
<keyword evidence="10" id="KW-1185">Reference proteome</keyword>
<evidence type="ECO:0000256" key="6">
    <source>
        <dbReference type="SAM" id="SignalP"/>
    </source>
</evidence>
<dbReference type="Proteomes" id="UP001223336">
    <property type="component" value="Unassembled WGS sequence"/>
</dbReference>
<dbReference type="Gene3D" id="2.60.40.1190">
    <property type="match status" value="1"/>
</dbReference>
<evidence type="ECO:0000256" key="1">
    <source>
        <dbReference type="ARBA" id="ARBA00022448"/>
    </source>
</evidence>
<evidence type="ECO:0000313" key="9">
    <source>
        <dbReference type="EMBL" id="WML87160.1"/>
    </source>
</evidence>
<keyword evidence="3" id="KW-0479">Metal-binding</keyword>
<dbReference type="GO" id="GO:0020037">
    <property type="term" value="F:heme binding"/>
    <property type="evidence" value="ECO:0007669"/>
    <property type="project" value="InterPro"/>
</dbReference>
<evidence type="ECO:0000256" key="4">
    <source>
        <dbReference type="ARBA" id="ARBA00022982"/>
    </source>
</evidence>
<evidence type="ECO:0000256" key="5">
    <source>
        <dbReference type="ARBA" id="ARBA00023004"/>
    </source>
</evidence>
<dbReference type="EMBL" id="CP133217">
    <property type="protein sequence ID" value="WML87160.1"/>
    <property type="molecule type" value="Genomic_DNA"/>
</dbReference>
<dbReference type="EMBL" id="JAVFKN010000021">
    <property type="protein sequence ID" value="MDQ5769820.1"/>
    <property type="molecule type" value="Genomic_DNA"/>
</dbReference>
<dbReference type="Proteomes" id="UP001229862">
    <property type="component" value="Chromosome"/>
</dbReference>
<dbReference type="AlphaFoldDB" id="A0AA51MMW7"/>
<dbReference type="SMART" id="SM00887">
    <property type="entry name" value="EB_dh"/>
    <property type="match status" value="1"/>
</dbReference>
<protein>
    <submittedName>
        <fullName evidence="9">Ethylbenzene dehydrogenase-related protein</fullName>
    </submittedName>
</protein>
<sequence>MKHPLLMASAYILCSTLSLAHAETPTIKINTLKAAPQLDGSAEDWQDIAASTIKLTYVGQPERTKTVLLKAGVFGDEVFFHTEWEDSTQDIQHKPSIWDEAQQKYVEGPQLEDRFAMEFAMEGDYDANWLSGKEFTSDMWNWKAARTNPIGISHDKITVISKQTMAESYKTTLPDGSNLYINRPTDMGVEPYATKRYFKKQQDLMPKYVPQEKLPAGADDVKAKGVWKDGRWSLEQRRKLNTGHEDDVQFTVGNPVKGAVAVFDHDDSAHHFISETLTFAF</sequence>
<dbReference type="RefSeq" id="WP_308135636.1">
    <property type="nucleotide sequence ID" value="NZ_CP133217.1"/>
</dbReference>
<feature type="chain" id="PRO_5041410798" evidence="6">
    <location>
        <begin position="21"/>
        <end position="281"/>
    </location>
</feature>
<evidence type="ECO:0000256" key="3">
    <source>
        <dbReference type="ARBA" id="ARBA00022723"/>
    </source>
</evidence>
<evidence type="ECO:0000256" key="2">
    <source>
        <dbReference type="ARBA" id="ARBA00022617"/>
    </source>
</evidence>
<name>A0AA51MMW7_9GAMM</name>
<dbReference type="Pfam" id="PF09459">
    <property type="entry name" value="EB_dh"/>
    <property type="match status" value="1"/>
</dbReference>
<accession>A0AA51MMW7</accession>
<reference evidence="9 10" key="1">
    <citation type="submission" date="2023-08" db="EMBL/GenBank/DDBJ databases">
        <title>New molecular markers tilS and rpoB for phylogenetic and monitoring studies of the genus Thiothrix biodiversity.</title>
        <authorList>
            <person name="Ravin N.V."/>
            <person name="Smolyakov D."/>
            <person name="Markov N.D."/>
            <person name="Beletsky A.V."/>
            <person name="Mardanov A.V."/>
            <person name="Rudenko T.S."/>
            <person name="Grabovich M.Y."/>
        </authorList>
    </citation>
    <scope>NUCLEOTIDE SEQUENCE</scope>
    <source>
        <strain evidence="9">DNT52</strain>
        <strain evidence="8 10">H33</strain>
    </source>
</reference>
<dbReference type="GO" id="GO:0046872">
    <property type="term" value="F:metal ion binding"/>
    <property type="evidence" value="ECO:0007669"/>
    <property type="project" value="UniProtKB-KW"/>
</dbReference>
<gene>
    <name evidence="8" type="ORF">RCC75_14850</name>
    <name evidence="9" type="ORF">RCG00_02105</name>
</gene>
<keyword evidence="1" id="KW-0813">Transport</keyword>